<feature type="DNA-binding region" description="H-T-H motif" evidence="2">
    <location>
        <begin position="37"/>
        <end position="56"/>
    </location>
</feature>
<dbReference type="PANTHER" id="PTHR30055:SF226">
    <property type="entry name" value="HTH-TYPE TRANSCRIPTIONAL REGULATOR PKSA"/>
    <property type="match status" value="1"/>
</dbReference>
<comment type="caution">
    <text evidence="4">The sequence shown here is derived from an EMBL/GenBank/DDBJ whole genome shotgun (WGS) entry which is preliminary data.</text>
</comment>
<dbReference type="Gene3D" id="1.10.10.60">
    <property type="entry name" value="Homeodomain-like"/>
    <property type="match status" value="1"/>
</dbReference>
<proteinExistence type="predicted"/>
<dbReference type="SUPFAM" id="SSF46689">
    <property type="entry name" value="Homeodomain-like"/>
    <property type="match status" value="1"/>
</dbReference>
<dbReference type="InterPro" id="IPR009057">
    <property type="entry name" value="Homeodomain-like_sf"/>
</dbReference>
<dbReference type="InterPro" id="IPR001647">
    <property type="entry name" value="HTH_TetR"/>
</dbReference>
<dbReference type="Gene3D" id="1.10.357.10">
    <property type="entry name" value="Tetracycline Repressor, domain 2"/>
    <property type="match status" value="1"/>
</dbReference>
<dbReference type="PRINTS" id="PR00455">
    <property type="entry name" value="HTHTETR"/>
</dbReference>
<evidence type="ECO:0000256" key="2">
    <source>
        <dbReference type="PROSITE-ProRule" id="PRU00335"/>
    </source>
</evidence>
<dbReference type="RefSeq" id="WP_354196997.1">
    <property type="nucleotide sequence ID" value="NZ_JBEPML010000012.1"/>
</dbReference>
<name>A0ABV2N3C0_9HYPH</name>
<dbReference type="Pfam" id="PF17932">
    <property type="entry name" value="TetR_C_24"/>
    <property type="match status" value="1"/>
</dbReference>
<accession>A0ABV2N3C0</accession>
<evidence type="ECO:0000259" key="3">
    <source>
        <dbReference type="PROSITE" id="PS50977"/>
    </source>
</evidence>
<dbReference type="PANTHER" id="PTHR30055">
    <property type="entry name" value="HTH-TYPE TRANSCRIPTIONAL REGULATOR RUTR"/>
    <property type="match status" value="1"/>
</dbReference>
<feature type="domain" description="HTH tetR-type" evidence="3">
    <location>
        <begin position="14"/>
        <end position="74"/>
    </location>
</feature>
<keyword evidence="1 2" id="KW-0238">DNA-binding</keyword>
<reference evidence="4 5" key="1">
    <citation type="submission" date="2024-06" db="EMBL/GenBank/DDBJ databases">
        <title>Genomic Encyclopedia of Type Strains, Phase IV (KMG-IV): sequencing the most valuable type-strain genomes for metagenomic binning, comparative biology and taxonomic classification.</title>
        <authorList>
            <person name="Goeker M."/>
        </authorList>
    </citation>
    <scope>NUCLEOTIDE SEQUENCE [LARGE SCALE GENOMIC DNA]</scope>
    <source>
        <strain evidence="4 5">DSM 27865</strain>
    </source>
</reference>
<protein>
    <submittedName>
        <fullName evidence="4">AcrR family transcriptional regulator</fullName>
    </submittedName>
</protein>
<evidence type="ECO:0000313" key="4">
    <source>
        <dbReference type="EMBL" id="MET3793244.1"/>
    </source>
</evidence>
<dbReference type="EMBL" id="JBEPML010000012">
    <property type="protein sequence ID" value="MET3793244.1"/>
    <property type="molecule type" value="Genomic_DNA"/>
</dbReference>
<dbReference type="Proteomes" id="UP001549076">
    <property type="component" value="Unassembled WGS sequence"/>
</dbReference>
<dbReference type="PROSITE" id="PS01081">
    <property type="entry name" value="HTH_TETR_1"/>
    <property type="match status" value="1"/>
</dbReference>
<dbReference type="InterPro" id="IPR036271">
    <property type="entry name" value="Tet_transcr_reg_TetR-rel_C_sf"/>
</dbReference>
<evidence type="ECO:0000256" key="1">
    <source>
        <dbReference type="ARBA" id="ARBA00023125"/>
    </source>
</evidence>
<dbReference type="PROSITE" id="PS50977">
    <property type="entry name" value="HTH_TETR_2"/>
    <property type="match status" value="1"/>
</dbReference>
<dbReference type="InterPro" id="IPR023772">
    <property type="entry name" value="DNA-bd_HTH_TetR-type_CS"/>
</dbReference>
<keyword evidence="5" id="KW-1185">Reference proteome</keyword>
<organism evidence="4 5">
    <name type="scientific">Aquamicrobium terrae</name>
    <dbReference type="NCBI Taxonomy" id="1324945"/>
    <lineage>
        <taxon>Bacteria</taxon>
        <taxon>Pseudomonadati</taxon>
        <taxon>Pseudomonadota</taxon>
        <taxon>Alphaproteobacteria</taxon>
        <taxon>Hyphomicrobiales</taxon>
        <taxon>Phyllobacteriaceae</taxon>
        <taxon>Aquamicrobium</taxon>
    </lineage>
</organism>
<dbReference type="Pfam" id="PF00440">
    <property type="entry name" value="TetR_N"/>
    <property type="match status" value="1"/>
</dbReference>
<dbReference type="InterPro" id="IPR050109">
    <property type="entry name" value="HTH-type_TetR-like_transc_reg"/>
</dbReference>
<evidence type="ECO:0000313" key="5">
    <source>
        <dbReference type="Proteomes" id="UP001549076"/>
    </source>
</evidence>
<sequence>MAYRRTPKMQGRIDAAREQIVTAAHRLVAESGYGRTSIPDIAKEAGVSTGSVYVHFPSKTALFSEVYQRASRHEIEAFREVAEAKGAAPERLARMVGSFARRALAGRKLAWALLVESVNQDIDTERLKFREPYRAIIENVINEGIEAGEFVRQDAGITSMCIVGAIVETLVGPLSKALQAGEEKRLVDNLMQTCLRSAGPIDLNVPQLVSAVHDRL</sequence>
<dbReference type="InterPro" id="IPR041490">
    <property type="entry name" value="KstR2_TetR_C"/>
</dbReference>
<dbReference type="SUPFAM" id="SSF48498">
    <property type="entry name" value="Tetracyclin repressor-like, C-terminal domain"/>
    <property type="match status" value="1"/>
</dbReference>
<gene>
    <name evidence="4" type="ORF">ABID37_003468</name>
</gene>